<dbReference type="InterPro" id="IPR003594">
    <property type="entry name" value="HATPase_dom"/>
</dbReference>
<evidence type="ECO:0000256" key="7">
    <source>
        <dbReference type="ARBA" id="ARBA00022777"/>
    </source>
</evidence>
<name>A0ABZ0HXR6_9HYPH</name>
<dbReference type="InterPro" id="IPR050428">
    <property type="entry name" value="TCS_sensor_his_kinase"/>
</dbReference>
<evidence type="ECO:0000256" key="6">
    <source>
        <dbReference type="ARBA" id="ARBA00022692"/>
    </source>
</evidence>
<dbReference type="Proteomes" id="UP001626536">
    <property type="component" value="Chromosome"/>
</dbReference>
<keyword evidence="6 11" id="KW-0812">Transmembrane</keyword>
<keyword evidence="10 11" id="KW-0472">Membrane</keyword>
<keyword evidence="9" id="KW-0902">Two-component regulatory system</keyword>
<dbReference type="EMBL" id="CP136862">
    <property type="protein sequence ID" value="WOJ91577.1"/>
    <property type="molecule type" value="Genomic_DNA"/>
</dbReference>
<evidence type="ECO:0000259" key="12">
    <source>
        <dbReference type="PROSITE" id="PS50109"/>
    </source>
</evidence>
<feature type="domain" description="HAMP" evidence="13">
    <location>
        <begin position="192"/>
        <end position="243"/>
    </location>
</feature>
<evidence type="ECO:0000256" key="1">
    <source>
        <dbReference type="ARBA" id="ARBA00000085"/>
    </source>
</evidence>
<dbReference type="InterPro" id="IPR004358">
    <property type="entry name" value="Sig_transdc_His_kin-like_C"/>
</dbReference>
<dbReference type="SMART" id="SM00387">
    <property type="entry name" value="HATPase_c"/>
    <property type="match status" value="1"/>
</dbReference>
<dbReference type="InterPro" id="IPR036890">
    <property type="entry name" value="HATPase_C_sf"/>
</dbReference>
<sequence length="464" mass="50361">MRTDSIAKRLFLSAAILSFSILFVAGLVLTTIYRRAAEDNFDERLGVYLRAIVADIATPGEAGRTDPEELSDPQFELALSGWYWQITRLDSDKPQIRSSRSLFAARLPRLSEQGVEAGLGGARRGYVKGPDDRRLRMLERIIDTGDEGIYLVQVAATTKDLDAQIARFELDLVVTFCLLTLALIVSSALQLRYGLRPLRQLRRGVVAIRRGQSEAIEGDFPQDIAPLASELNLLIAANREVVERARTQVGNLAHALKTPLSVIMNEAAFDGGPLAGKVEEQAVIMRDQVAYYLDRARAAVRAGTLSGATEVAPVVEALIRTFEKIYSARSLVFTATIPQSIRFLGERQDLEEMIGNLIDNSGKWAASEVTISVAPEPPQDALDRPFFRVAIDDDGPGLAPELRQAALRRGGRLDETKPGSGLGLSIVVDLAALYGGSLALDSNPKGGLRAELRLPAAPGDGAFT</sequence>
<reference evidence="14 15" key="1">
    <citation type="submission" date="2023-10" db="EMBL/GenBank/DDBJ databases">
        <title>Novel methanotroph of the genus Methylocapsa from a subarctic wetland.</title>
        <authorList>
            <person name="Belova S.E."/>
            <person name="Oshkin I.Y."/>
            <person name="Miroshnikov K."/>
            <person name="Dedysh S.N."/>
        </authorList>
    </citation>
    <scope>NUCLEOTIDE SEQUENCE [LARGE SCALE GENOMIC DNA]</scope>
    <source>
        <strain evidence="14 15">RX1</strain>
    </source>
</reference>
<evidence type="ECO:0000256" key="3">
    <source>
        <dbReference type="ARBA" id="ARBA00012438"/>
    </source>
</evidence>
<dbReference type="PROSITE" id="PS50885">
    <property type="entry name" value="HAMP"/>
    <property type="match status" value="1"/>
</dbReference>
<dbReference type="Pfam" id="PF02518">
    <property type="entry name" value="HATPase_c"/>
    <property type="match status" value="1"/>
</dbReference>
<evidence type="ECO:0000256" key="5">
    <source>
        <dbReference type="ARBA" id="ARBA00022679"/>
    </source>
</evidence>
<evidence type="ECO:0000256" key="11">
    <source>
        <dbReference type="SAM" id="Phobius"/>
    </source>
</evidence>
<evidence type="ECO:0000256" key="2">
    <source>
        <dbReference type="ARBA" id="ARBA00004370"/>
    </source>
</evidence>
<keyword evidence="7 14" id="KW-0418">Kinase</keyword>
<feature type="domain" description="Histidine kinase" evidence="12">
    <location>
        <begin position="251"/>
        <end position="458"/>
    </location>
</feature>
<dbReference type="Gene3D" id="3.30.565.10">
    <property type="entry name" value="Histidine kinase-like ATPase, C-terminal domain"/>
    <property type="match status" value="1"/>
</dbReference>
<protein>
    <recommendedName>
        <fullName evidence="3">histidine kinase</fullName>
        <ecNumber evidence="3">2.7.13.3</ecNumber>
    </recommendedName>
</protein>
<dbReference type="PROSITE" id="PS50109">
    <property type="entry name" value="HIS_KIN"/>
    <property type="match status" value="1"/>
</dbReference>
<evidence type="ECO:0000256" key="10">
    <source>
        <dbReference type="ARBA" id="ARBA00023136"/>
    </source>
</evidence>
<accession>A0ABZ0HXR6</accession>
<dbReference type="RefSeq" id="WP_407341162.1">
    <property type="nucleotide sequence ID" value="NZ_CP136862.1"/>
</dbReference>
<gene>
    <name evidence="14" type="ORF">RZS28_17565</name>
</gene>
<keyword evidence="5 14" id="KW-0808">Transferase</keyword>
<evidence type="ECO:0000256" key="8">
    <source>
        <dbReference type="ARBA" id="ARBA00022989"/>
    </source>
</evidence>
<evidence type="ECO:0000256" key="9">
    <source>
        <dbReference type="ARBA" id="ARBA00023012"/>
    </source>
</evidence>
<organism evidence="14 15">
    <name type="scientific">Methylocapsa polymorpha</name>
    <dbReference type="NCBI Taxonomy" id="3080828"/>
    <lineage>
        <taxon>Bacteria</taxon>
        <taxon>Pseudomonadati</taxon>
        <taxon>Pseudomonadota</taxon>
        <taxon>Alphaproteobacteria</taxon>
        <taxon>Hyphomicrobiales</taxon>
        <taxon>Beijerinckiaceae</taxon>
        <taxon>Methylocapsa</taxon>
    </lineage>
</organism>
<evidence type="ECO:0000259" key="13">
    <source>
        <dbReference type="PROSITE" id="PS50885"/>
    </source>
</evidence>
<evidence type="ECO:0000256" key="4">
    <source>
        <dbReference type="ARBA" id="ARBA00022553"/>
    </source>
</evidence>
<dbReference type="PRINTS" id="PR00344">
    <property type="entry name" value="BCTRLSENSOR"/>
</dbReference>
<comment type="subcellular location">
    <subcellularLocation>
        <location evidence="2">Membrane</location>
    </subcellularLocation>
</comment>
<dbReference type="PANTHER" id="PTHR45436:SF5">
    <property type="entry name" value="SENSOR HISTIDINE KINASE TRCS"/>
    <property type="match status" value="1"/>
</dbReference>
<keyword evidence="8 11" id="KW-1133">Transmembrane helix</keyword>
<dbReference type="InterPro" id="IPR005467">
    <property type="entry name" value="His_kinase_dom"/>
</dbReference>
<keyword evidence="15" id="KW-1185">Reference proteome</keyword>
<evidence type="ECO:0000313" key="15">
    <source>
        <dbReference type="Proteomes" id="UP001626536"/>
    </source>
</evidence>
<comment type="catalytic activity">
    <reaction evidence="1">
        <text>ATP + protein L-histidine = ADP + protein N-phospho-L-histidine.</text>
        <dbReference type="EC" id="2.7.13.3"/>
    </reaction>
</comment>
<feature type="transmembrane region" description="Helical" evidence="11">
    <location>
        <begin position="172"/>
        <end position="193"/>
    </location>
</feature>
<evidence type="ECO:0000313" key="14">
    <source>
        <dbReference type="EMBL" id="WOJ91577.1"/>
    </source>
</evidence>
<dbReference type="EC" id="2.7.13.3" evidence="3"/>
<dbReference type="SUPFAM" id="SSF55874">
    <property type="entry name" value="ATPase domain of HSP90 chaperone/DNA topoisomerase II/histidine kinase"/>
    <property type="match status" value="1"/>
</dbReference>
<proteinExistence type="predicted"/>
<keyword evidence="4" id="KW-0597">Phosphoprotein</keyword>
<dbReference type="PANTHER" id="PTHR45436">
    <property type="entry name" value="SENSOR HISTIDINE KINASE YKOH"/>
    <property type="match status" value="1"/>
</dbReference>
<dbReference type="GO" id="GO:0004673">
    <property type="term" value="F:protein histidine kinase activity"/>
    <property type="evidence" value="ECO:0007669"/>
    <property type="project" value="UniProtKB-EC"/>
</dbReference>
<dbReference type="InterPro" id="IPR003660">
    <property type="entry name" value="HAMP_dom"/>
</dbReference>